<dbReference type="Proteomes" id="UP000184526">
    <property type="component" value="Unassembled WGS sequence"/>
</dbReference>
<dbReference type="PANTHER" id="PTHR37816:SF2">
    <property type="entry name" value="DNA TOPOLOGY MODULATION PROTEIN FLAR-RELATED PROTEIN"/>
    <property type="match status" value="1"/>
</dbReference>
<dbReference type="AlphaFoldDB" id="A0A1M5S1A4"/>
<name>A0A1M5S1A4_9CLOT</name>
<dbReference type="STRING" id="1121306.SAMN02745196_00003"/>
<dbReference type="PANTHER" id="PTHR37816">
    <property type="entry name" value="YALI0E33011P"/>
    <property type="match status" value="1"/>
</dbReference>
<organism evidence="1 2">
    <name type="scientific">Clostridium collagenovorans DSM 3089</name>
    <dbReference type="NCBI Taxonomy" id="1121306"/>
    <lineage>
        <taxon>Bacteria</taxon>
        <taxon>Bacillati</taxon>
        <taxon>Bacillota</taxon>
        <taxon>Clostridia</taxon>
        <taxon>Eubacteriales</taxon>
        <taxon>Clostridiaceae</taxon>
        <taxon>Clostridium</taxon>
    </lineage>
</organism>
<protein>
    <submittedName>
        <fullName evidence="1">AAA domain-containing protein</fullName>
    </submittedName>
</protein>
<reference evidence="1 2" key="1">
    <citation type="submission" date="2016-11" db="EMBL/GenBank/DDBJ databases">
        <authorList>
            <person name="Jaros S."/>
            <person name="Januszkiewicz K."/>
            <person name="Wedrychowicz H."/>
        </authorList>
    </citation>
    <scope>NUCLEOTIDE SEQUENCE [LARGE SCALE GENOMIC DNA]</scope>
    <source>
        <strain evidence="1 2">DSM 3089</strain>
    </source>
</reference>
<dbReference type="SUPFAM" id="SSF52540">
    <property type="entry name" value="P-loop containing nucleoside triphosphate hydrolases"/>
    <property type="match status" value="1"/>
</dbReference>
<gene>
    <name evidence="1" type="ORF">SAMN02745196_00003</name>
</gene>
<dbReference type="InterPro" id="IPR052922">
    <property type="entry name" value="Cytidylate_Kinase-2"/>
</dbReference>
<keyword evidence="2" id="KW-1185">Reference proteome</keyword>
<sequence>MRIYIVGSVASGKTTLAKKLSNKLGIQCTHLDGIVHIKDRANKE</sequence>
<dbReference type="InterPro" id="IPR027417">
    <property type="entry name" value="P-loop_NTPase"/>
</dbReference>
<dbReference type="Gene3D" id="3.40.50.300">
    <property type="entry name" value="P-loop containing nucleotide triphosphate hydrolases"/>
    <property type="match status" value="1"/>
</dbReference>
<proteinExistence type="predicted"/>
<accession>A0A1M5S1A4</accession>
<evidence type="ECO:0000313" key="1">
    <source>
        <dbReference type="EMBL" id="SHH32205.1"/>
    </source>
</evidence>
<dbReference type="EMBL" id="FQXP01000003">
    <property type="protein sequence ID" value="SHH32205.1"/>
    <property type="molecule type" value="Genomic_DNA"/>
</dbReference>
<evidence type="ECO:0000313" key="2">
    <source>
        <dbReference type="Proteomes" id="UP000184526"/>
    </source>
</evidence>